<keyword evidence="1" id="KW-1133">Transmembrane helix</keyword>
<sequence>MHPVLSPRSSAWLRGIGAAGMLFALCVILFLLFGAAIDRQTAAILAAEHRLAAGAGAVLLALDIVLPVPSSVVATAMGAMLGGWAGTLVNAAGLTAGCLLGLWLGRAGTPAARRILGAQGYADFDRWVARHGVFAVILCRAVPVLAEASIVALGASGGRRWPLIVAAALADIGLGAVYAFAGATSGPGAAPAPPALAAAIGVPALAMLLVLVWVRRDPGRQRPPAGACPSAAPTPPDG</sequence>
<keyword evidence="4" id="KW-1185">Reference proteome</keyword>
<feature type="domain" description="VTT" evidence="2">
    <location>
        <begin position="68"/>
        <end position="183"/>
    </location>
</feature>
<dbReference type="Pfam" id="PF09335">
    <property type="entry name" value="VTT_dom"/>
    <property type="match status" value="1"/>
</dbReference>
<comment type="caution">
    <text evidence="3">The sequence shown here is derived from an EMBL/GenBank/DDBJ whole genome shotgun (WGS) entry which is preliminary data.</text>
</comment>
<feature type="transmembrane region" description="Helical" evidence="1">
    <location>
        <begin position="163"/>
        <end position="183"/>
    </location>
</feature>
<organism evidence="3 4">
    <name type="scientific">Sphingomonas pokkalii</name>
    <dbReference type="NCBI Taxonomy" id="2175090"/>
    <lineage>
        <taxon>Bacteria</taxon>
        <taxon>Pseudomonadati</taxon>
        <taxon>Pseudomonadota</taxon>
        <taxon>Alphaproteobacteria</taxon>
        <taxon>Sphingomonadales</taxon>
        <taxon>Sphingomonadaceae</taxon>
        <taxon>Sphingomonas</taxon>
    </lineage>
</organism>
<accession>A0A2U0SGC3</accession>
<keyword evidence="1" id="KW-0472">Membrane</keyword>
<feature type="transmembrane region" description="Helical" evidence="1">
    <location>
        <begin position="81"/>
        <end position="104"/>
    </location>
</feature>
<feature type="transmembrane region" description="Helical" evidence="1">
    <location>
        <begin position="12"/>
        <end position="37"/>
    </location>
</feature>
<dbReference type="AlphaFoldDB" id="A0A2U0SGC3"/>
<name>A0A2U0SGC3_9SPHN</name>
<feature type="transmembrane region" description="Helical" evidence="1">
    <location>
        <begin position="195"/>
        <end position="214"/>
    </location>
</feature>
<evidence type="ECO:0000256" key="1">
    <source>
        <dbReference type="SAM" id="Phobius"/>
    </source>
</evidence>
<feature type="transmembrane region" description="Helical" evidence="1">
    <location>
        <begin position="49"/>
        <end position="69"/>
    </location>
</feature>
<reference evidence="3 4" key="1">
    <citation type="submission" date="2018-05" db="EMBL/GenBank/DDBJ databases">
        <title>Description of Sphingomonas pokkalii sp nov, isolated from the rhizosphere of saline tolerant pokkali rice and its draft genome analysis.</title>
        <authorList>
            <person name="Menon R."/>
            <person name="Kumari S."/>
            <person name="Rameshkumar N."/>
        </authorList>
    </citation>
    <scope>NUCLEOTIDE SEQUENCE [LARGE SCALE GENOMIC DNA]</scope>
    <source>
        <strain evidence="3 4">L3B27</strain>
    </source>
</reference>
<dbReference type="InterPro" id="IPR032816">
    <property type="entry name" value="VTT_dom"/>
</dbReference>
<dbReference type="OrthoDB" id="9813426at2"/>
<protein>
    <submittedName>
        <fullName evidence="3">DedA family protein</fullName>
    </submittedName>
</protein>
<dbReference type="Proteomes" id="UP000245890">
    <property type="component" value="Unassembled WGS sequence"/>
</dbReference>
<evidence type="ECO:0000259" key="2">
    <source>
        <dbReference type="Pfam" id="PF09335"/>
    </source>
</evidence>
<gene>
    <name evidence="3" type="ORF">DD559_14470</name>
</gene>
<proteinExistence type="predicted"/>
<dbReference type="EMBL" id="QENQ01000001">
    <property type="protein sequence ID" value="PVX30398.1"/>
    <property type="molecule type" value="Genomic_DNA"/>
</dbReference>
<keyword evidence="1" id="KW-0812">Transmembrane</keyword>
<evidence type="ECO:0000313" key="3">
    <source>
        <dbReference type="EMBL" id="PVX30398.1"/>
    </source>
</evidence>
<evidence type="ECO:0000313" key="4">
    <source>
        <dbReference type="Proteomes" id="UP000245890"/>
    </source>
</evidence>